<dbReference type="Pfam" id="PF13180">
    <property type="entry name" value="PDZ_2"/>
    <property type="match status" value="1"/>
</dbReference>
<evidence type="ECO:0000256" key="6">
    <source>
        <dbReference type="ARBA" id="ARBA00022670"/>
    </source>
</evidence>
<dbReference type="InterPro" id="IPR036034">
    <property type="entry name" value="PDZ_sf"/>
</dbReference>
<dbReference type="GO" id="GO:0042597">
    <property type="term" value="C:periplasmic space"/>
    <property type="evidence" value="ECO:0007669"/>
    <property type="project" value="UniProtKB-SubCell"/>
</dbReference>
<evidence type="ECO:0000313" key="15">
    <source>
        <dbReference type="Proteomes" id="UP000192911"/>
    </source>
</evidence>
<reference evidence="15" key="1">
    <citation type="submission" date="2017-04" db="EMBL/GenBank/DDBJ databases">
        <authorList>
            <person name="Varghese N."/>
            <person name="Submissions S."/>
        </authorList>
    </citation>
    <scope>NUCLEOTIDE SEQUENCE [LARGE SCALE GENOMIC DNA]</scope>
    <source>
        <strain evidence="15">Ballard 720</strain>
    </source>
</reference>
<evidence type="ECO:0000256" key="2">
    <source>
        <dbReference type="ARBA" id="ARBA00004418"/>
    </source>
</evidence>
<dbReference type="SMART" id="SM00228">
    <property type="entry name" value="PDZ"/>
    <property type="match status" value="2"/>
</dbReference>
<dbReference type="Proteomes" id="UP000192911">
    <property type="component" value="Unassembled WGS sequence"/>
</dbReference>
<dbReference type="EC" id="3.4.21.107" evidence="4"/>
<organism evidence="14 15">
    <name type="scientific">Trinickia caryophylli</name>
    <name type="common">Paraburkholderia caryophylli</name>
    <dbReference type="NCBI Taxonomy" id="28094"/>
    <lineage>
        <taxon>Bacteria</taxon>
        <taxon>Pseudomonadati</taxon>
        <taxon>Pseudomonadota</taxon>
        <taxon>Betaproteobacteria</taxon>
        <taxon>Burkholderiales</taxon>
        <taxon>Burkholderiaceae</taxon>
        <taxon>Trinickia</taxon>
    </lineage>
</organism>
<evidence type="ECO:0000256" key="12">
    <source>
        <dbReference type="SAM" id="MobiDB-lite"/>
    </source>
</evidence>
<evidence type="ECO:0000313" key="14">
    <source>
        <dbReference type="EMBL" id="SMF66783.1"/>
    </source>
</evidence>
<dbReference type="Gene3D" id="2.30.42.10">
    <property type="match status" value="2"/>
</dbReference>
<dbReference type="InterPro" id="IPR001478">
    <property type="entry name" value="PDZ"/>
</dbReference>
<keyword evidence="7" id="KW-0574">Periplasm</keyword>
<evidence type="ECO:0000259" key="13">
    <source>
        <dbReference type="PROSITE" id="PS50106"/>
    </source>
</evidence>
<dbReference type="SUPFAM" id="SSF50156">
    <property type="entry name" value="PDZ domain-like"/>
    <property type="match status" value="2"/>
</dbReference>
<name>A0A1X7GAE1_TRICW</name>
<keyword evidence="10" id="KW-0346">Stress response</keyword>
<protein>
    <recommendedName>
        <fullName evidence="5">Probable periplasmic serine endoprotease DegP-like</fullName>
        <ecNumber evidence="4">3.4.21.107</ecNumber>
    </recommendedName>
    <alternativeName>
        <fullName evidence="11">Protease Do</fullName>
    </alternativeName>
</protein>
<accession>A0A1X7GAE1</accession>
<dbReference type="STRING" id="28094.SAMN06295900_114152"/>
<evidence type="ECO:0000256" key="7">
    <source>
        <dbReference type="ARBA" id="ARBA00022764"/>
    </source>
</evidence>
<keyword evidence="6 14" id="KW-0645">Protease</keyword>
<dbReference type="PROSITE" id="PS50106">
    <property type="entry name" value="PDZ"/>
    <property type="match status" value="2"/>
</dbReference>
<dbReference type="PANTHER" id="PTHR22939">
    <property type="entry name" value="SERINE PROTEASE FAMILY S1C HTRA-RELATED"/>
    <property type="match status" value="1"/>
</dbReference>
<dbReference type="InterPro" id="IPR041489">
    <property type="entry name" value="PDZ_6"/>
</dbReference>
<proteinExistence type="inferred from homology"/>
<dbReference type="EMBL" id="FXAH01000014">
    <property type="protein sequence ID" value="SMF66783.1"/>
    <property type="molecule type" value="Genomic_DNA"/>
</dbReference>
<dbReference type="Pfam" id="PF17820">
    <property type="entry name" value="PDZ_6"/>
    <property type="match status" value="1"/>
</dbReference>
<evidence type="ECO:0000256" key="5">
    <source>
        <dbReference type="ARBA" id="ARBA00013958"/>
    </source>
</evidence>
<feature type="region of interest" description="Disordered" evidence="12">
    <location>
        <begin position="21"/>
        <end position="40"/>
    </location>
</feature>
<evidence type="ECO:0000256" key="8">
    <source>
        <dbReference type="ARBA" id="ARBA00022801"/>
    </source>
</evidence>
<dbReference type="PANTHER" id="PTHR22939:SF130">
    <property type="entry name" value="PERIPLASMIC SERINE ENDOPROTEASE DEGP-LIKE-RELATED"/>
    <property type="match status" value="1"/>
</dbReference>
<gene>
    <name evidence="14" type="ORF">SAMN06295900_114152</name>
</gene>
<dbReference type="Gene3D" id="2.40.10.120">
    <property type="match status" value="1"/>
</dbReference>
<evidence type="ECO:0000256" key="9">
    <source>
        <dbReference type="ARBA" id="ARBA00022825"/>
    </source>
</evidence>
<evidence type="ECO:0000256" key="3">
    <source>
        <dbReference type="ARBA" id="ARBA00010541"/>
    </source>
</evidence>
<feature type="domain" description="PDZ" evidence="13">
    <location>
        <begin position="319"/>
        <end position="404"/>
    </location>
</feature>
<comment type="similarity">
    <text evidence="3">Belongs to the peptidase S1C family.</text>
</comment>
<dbReference type="SUPFAM" id="SSF50494">
    <property type="entry name" value="Trypsin-like serine proteases"/>
    <property type="match status" value="1"/>
</dbReference>
<comment type="catalytic activity">
    <reaction evidence="1">
        <text>Acts on substrates that are at least partially unfolded. The cleavage site P1 residue is normally between a pair of hydrophobic residues, such as Val-|-Val.</text>
        <dbReference type="EC" id="3.4.21.107"/>
    </reaction>
</comment>
<keyword evidence="9" id="KW-0720">Serine protease</keyword>
<dbReference type="GO" id="GO:0006508">
    <property type="term" value="P:proteolysis"/>
    <property type="evidence" value="ECO:0007669"/>
    <property type="project" value="UniProtKB-KW"/>
</dbReference>
<sequence>MAPELDNLAPDDPIAALLPAPAAGQASRQNRAREPRVARNGGSGFIVSADGLVVTTAHVVNGADDVIVTLTDRRRFKARVLGVDPQSDIALIQMQGASRLPTVRLGDASRVRAGDEVLAIGAPDGPQNTVTSGLVSATPHVRPDGTRFPFLQTDIAVNPDNSGGPLLNRSGEAIGVDIQIYADSERFRTMTFAVPIEAAVKLRARLRGTGATSAEPGIAAQDLDPGLAAAFGVPRAQGALVTAVPGAAPGAAKNGLKVGDVVTQVNGKPVAQAADLRDALDALAPGTKATLRIIRGKKPMTVTVVASAAAIAAPVGGGAVATAAEELERVGLSVHPLAEAEKRAGGPESGLVVDASTGLAANAGIQPGDLVLSVNGTPVSSREGLATLLATGGKGVALLIERENVRSFVPLELR</sequence>
<keyword evidence="8" id="KW-0378">Hydrolase</keyword>
<evidence type="ECO:0000256" key="11">
    <source>
        <dbReference type="ARBA" id="ARBA00032850"/>
    </source>
</evidence>
<dbReference type="InterPro" id="IPR001940">
    <property type="entry name" value="Peptidase_S1C"/>
</dbReference>
<dbReference type="GO" id="GO:0004252">
    <property type="term" value="F:serine-type endopeptidase activity"/>
    <property type="evidence" value="ECO:0007669"/>
    <property type="project" value="InterPro"/>
</dbReference>
<evidence type="ECO:0000256" key="4">
    <source>
        <dbReference type="ARBA" id="ARBA00013035"/>
    </source>
</evidence>
<evidence type="ECO:0000256" key="1">
    <source>
        <dbReference type="ARBA" id="ARBA00001772"/>
    </source>
</evidence>
<keyword evidence="15" id="KW-1185">Reference proteome</keyword>
<feature type="domain" description="PDZ" evidence="13">
    <location>
        <begin position="217"/>
        <end position="283"/>
    </location>
</feature>
<comment type="subcellular location">
    <subcellularLocation>
        <location evidence="2">Periplasm</location>
    </subcellularLocation>
</comment>
<dbReference type="PRINTS" id="PR00834">
    <property type="entry name" value="PROTEASES2C"/>
</dbReference>
<dbReference type="Pfam" id="PF13365">
    <property type="entry name" value="Trypsin_2"/>
    <property type="match status" value="1"/>
</dbReference>
<dbReference type="AlphaFoldDB" id="A0A1X7GAE1"/>
<evidence type="ECO:0000256" key="10">
    <source>
        <dbReference type="ARBA" id="ARBA00023016"/>
    </source>
</evidence>
<dbReference type="InterPro" id="IPR009003">
    <property type="entry name" value="Peptidase_S1_PA"/>
</dbReference>